<feature type="region of interest" description="Disordered" evidence="1">
    <location>
        <begin position="1"/>
        <end position="27"/>
    </location>
</feature>
<evidence type="ECO:0000256" key="1">
    <source>
        <dbReference type="SAM" id="MobiDB-lite"/>
    </source>
</evidence>
<organism evidence="2 3">
    <name type="scientific">Geothrix limicola</name>
    <dbReference type="NCBI Taxonomy" id="2927978"/>
    <lineage>
        <taxon>Bacteria</taxon>
        <taxon>Pseudomonadati</taxon>
        <taxon>Acidobacteriota</taxon>
        <taxon>Holophagae</taxon>
        <taxon>Holophagales</taxon>
        <taxon>Holophagaceae</taxon>
        <taxon>Geothrix</taxon>
    </lineage>
</organism>
<dbReference type="EMBL" id="BSDE01000003">
    <property type="protein sequence ID" value="GLH73392.1"/>
    <property type="molecule type" value="Genomic_DNA"/>
</dbReference>
<name>A0ABQ5QFG2_9BACT</name>
<proteinExistence type="predicted"/>
<comment type="caution">
    <text evidence="2">The sequence shown here is derived from an EMBL/GenBank/DDBJ whole genome shotgun (WGS) entry which is preliminary data.</text>
</comment>
<evidence type="ECO:0000313" key="2">
    <source>
        <dbReference type="EMBL" id="GLH73392.1"/>
    </source>
</evidence>
<keyword evidence="3" id="KW-1185">Reference proteome</keyword>
<dbReference type="RefSeq" id="WP_285574401.1">
    <property type="nucleotide sequence ID" value="NZ_BSDE01000003.1"/>
</dbReference>
<protein>
    <submittedName>
        <fullName evidence="2">Uncharacterized protein</fullName>
    </submittedName>
</protein>
<reference evidence="2 3" key="1">
    <citation type="journal article" date="2023" name="Antonie Van Leeuwenhoek">
        <title>Mesoterricola silvestris gen. nov., sp. nov., Mesoterricola sediminis sp. nov., Geothrix oryzae sp. nov., Geothrix edaphica sp. nov., Geothrix rubra sp. nov., and Geothrix limicola sp. nov., six novel members of Acidobacteriota isolated from soils.</title>
        <authorList>
            <person name="Itoh H."/>
            <person name="Sugisawa Y."/>
            <person name="Mise K."/>
            <person name="Xu Z."/>
            <person name="Kuniyasu M."/>
            <person name="Ushijima N."/>
            <person name="Kawano K."/>
            <person name="Kobayashi E."/>
            <person name="Shiratori Y."/>
            <person name="Masuda Y."/>
            <person name="Senoo K."/>
        </authorList>
    </citation>
    <scope>NUCLEOTIDE SEQUENCE [LARGE SCALE GENOMIC DNA]</scope>
    <source>
        <strain evidence="2 3">Red804</strain>
    </source>
</reference>
<gene>
    <name evidence="2" type="ORF">GETHLI_18940</name>
</gene>
<sequence>MRPQTQVQPRPSPQPRPQVQQAPRPYADQHAGIWQNRRARHWESEHQTWQQRGGYSGYRIPMDRYRGSFGPRHGFRMFNYPLLMIGGYPRFQYGGMWFSVMDPWPEYWTDDWYNSDDLYIEWFDGGYYLRNRRHPMDQLAITVMVH</sequence>
<accession>A0ABQ5QFG2</accession>
<dbReference type="Proteomes" id="UP001165069">
    <property type="component" value="Unassembled WGS sequence"/>
</dbReference>
<evidence type="ECO:0000313" key="3">
    <source>
        <dbReference type="Proteomes" id="UP001165069"/>
    </source>
</evidence>